<dbReference type="FunFam" id="3.40.50.1970:FF:000003">
    <property type="entry name" value="Alcohol dehydrogenase, iron-containing"/>
    <property type="match status" value="1"/>
</dbReference>
<evidence type="ECO:0000259" key="5">
    <source>
        <dbReference type="Pfam" id="PF00465"/>
    </source>
</evidence>
<dbReference type="SUPFAM" id="SSF56796">
    <property type="entry name" value="Dehydroquinate synthase-like"/>
    <property type="match status" value="1"/>
</dbReference>
<dbReference type="GO" id="GO:0046872">
    <property type="term" value="F:metal ion binding"/>
    <property type="evidence" value="ECO:0007669"/>
    <property type="project" value="InterPro"/>
</dbReference>
<name>A0AAJ1IDJ4_9SPIO</name>
<evidence type="ECO:0000256" key="1">
    <source>
        <dbReference type="ARBA" id="ARBA00001962"/>
    </source>
</evidence>
<evidence type="ECO:0000313" key="7">
    <source>
        <dbReference type="EMBL" id="MDC7225416.1"/>
    </source>
</evidence>
<gene>
    <name evidence="7" type="ORF">PQJ61_01480</name>
</gene>
<dbReference type="EMBL" id="JAQQAL010000006">
    <property type="protein sequence ID" value="MDC7225416.1"/>
    <property type="molecule type" value="Genomic_DNA"/>
</dbReference>
<sequence>MMNIWPVPQVKLGENSIAEIPAALDSLGAEKVMVVTDEGLIKVGIYDKIEKVLIDAGKEVLLVDEVKPDPSMQLVDSIADKARLSGAQAIIGLGGGSSIDSAKVAAALVGNEGSIKDYIGVGVLPKPGLPILAVPTTAGTGSEVTYLSILSDLENETKKGFGTPFIMPKFAFLDPSLTVGLPPHITAPTGMDALCHCVEAYTSANANDYSDAMAVKAIELISQNIRTAYNNGSDLTARENMLLGSLMAGIAFANAGVTAVHAFAYPLGGMFHVPHGMANSLMLPVIIKFNASAMKERFGHIAEIMTGRKGADWQDCINEVEQLCVDVNLPRNLKAIDIPESAIKPMSVSVMDQTRLLVNNPREVTQEDAFAIYTEAWGR</sequence>
<evidence type="ECO:0000313" key="8">
    <source>
        <dbReference type="Proteomes" id="UP001221217"/>
    </source>
</evidence>
<dbReference type="PANTHER" id="PTHR11496:SF102">
    <property type="entry name" value="ALCOHOL DEHYDROGENASE 4"/>
    <property type="match status" value="1"/>
</dbReference>
<organism evidence="7 8">
    <name type="scientific">Candidatus Thalassospirochaeta sargassi</name>
    <dbReference type="NCBI Taxonomy" id="3119039"/>
    <lineage>
        <taxon>Bacteria</taxon>
        <taxon>Pseudomonadati</taxon>
        <taxon>Spirochaetota</taxon>
        <taxon>Spirochaetia</taxon>
        <taxon>Spirochaetales</taxon>
        <taxon>Spirochaetaceae</taxon>
        <taxon>Candidatus Thalassospirochaeta</taxon>
    </lineage>
</organism>
<dbReference type="Gene3D" id="1.20.1090.10">
    <property type="entry name" value="Dehydroquinate synthase-like - alpha domain"/>
    <property type="match status" value="1"/>
</dbReference>
<reference evidence="7 8" key="1">
    <citation type="submission" date="2022-12" db="EMBL/GenBank/DDBJ databases">
        <title>Metagenome assembled genome from gulf of manar.</title>
        <authorList>
            <person name="Kohli P."/>
            <person name="Pk S."/>
            <person name="Venkata Ramana C."/>
            <person name="Sasikala C."/>
        </authorList>
    </citation>
    <scope>NUCLEOTIDE SEQUENCE [LARGE SCALE GENOMIC DNA]</scope>
    <source>
        <strain evidence="7">JB008</strain>
    </source>
</reference>
<dbReference type="PROSITE" id="PS00913">
    <property type="entry name" value="ADH_IRON_1"/>
    <property type="match status" value="1"/>
</dbReference>
<evidence type="ECO:0000256" key="2">
    <source>
        <dbReference type="ARBA" id="ARBA00007358"/>
    </source>
</evidence>
<dbReference type="Gene3D" id="3.40.50.1970">
    <property type="match status" value="1"/>
</dbReference>
<feature type="domain" description="Alcohol dehydrogenase iron-type/glycerol dehydrogenase GldA" evidence="5">
    <location>
        <begin position="9"/>
        <end position="175"/>
    </location>
</feature>
<dbReference type="Proteomes" id="UP001221217">
    <property type="component" value="Unassembled WGS sequence"/>
</dbReference>
<dbReference type="Pfam" id="PF00465">
    <property type="entry name" value="Fe-ADH"/>
    <property type="match status" value="1"/>
</dbReference>
<evidence type="ECO:0000256" key="4">
    <source>
        <dbReference type="ARBA" id="ARBA00023027"/>
    </source>
</evidence>
<dbReference type="InterPro" id="IPR039697">
    <property type="entry name" value="Alcohol_dehydrogenase_Fe"/>
</dbReference>
<keyword evidence="3" id="KW-0560">Oxidoreductase</keyword>
<comment type="cofactor">
    <cofactor evidence="1">
        <name>Fe cation</name>
        <dbReference type="ChEBI" id="CHEBI:24875"/>
    </cofactor>
</comment>
<evidence type="ECO:0000259" key="6">
    <source>
        <dbReference type="Pfam" id="PF25137"/>
    </source>
</evidence>
<accession>A0AAJ1IDJ4</accession>
<dbReference type="InterPro" id="IPR001670">
    <property type="entry name" value="ADH_Fe/GldA"/>
</dbReference>
<dbReference type="GO" id="GO:0004022">
    <property type="term" value="F:alcohol dehydrogenase (NAD+) activity"/>
    <property type="evidence" value="ECO:0007669"/>
    <property type="project" value="TreeGrafter"/>
</dbReference>
<dbReference type="CDD" id="cd08551">
    <property type="entry name" value="Fe-ADH"/>
    <property type="match status" value="1"/>
</dbReference>
<keyword evidence="4" id="KW-0520">NAD</keyword>
<dbReference type="Pfam" id="PF25137">
    <property type="entry name" value="ADH_Fe_C"/>
    <property type="match status" value="1"/>
</dbReference>
<dbReference type="FunFam" id="1.20.1090.10:FF:000001">
    <property type="entry name" value="Aldehyde-alcohol dehydrogenase"/>
    <property type="match status" value="1"/>
</dbReference>
<protein>
    <submittedName>
        <fullName evidence="7">Iron-containing alcohol dehydrogenase</fullName>
    </submittedName>
</protein>
<dbReference type="PANTHER" id="PTHR11496">
    <property type="entry name" value="ALCOHOL DEHYDROGENASE"/>
    <property type="match status" value="1"/>
</dbReference>
<comment type="similarity">
    <text evidence="2">Belongs to the iron-containing alcohol dehydrogenase family.</text>
</comment>
<dbReference type="InterPro" id="IPR056798">
    <property type="entry name" value="ADH_Fe_C"/>
</dbReference>
<feature type="domain" description="Fe-containing alcohol dehydrogenase-like C-terminal" evidence="6">
    <location>
        <begin position="186"/>
        <end position="377"/>
    </location>
</feature>
<proteinExistence type="inferred from homology"/>
<dbReference type="InterPro" id="IPR018211">
    <property type="entry name" value="ADH_Fe_CS"/>
</dbReference>
<comment type="caution">
    <text evidence="7">The sequence shown here is derived from an EMBL/GenBank/DDBJ whole genome shotgun (WGS) entry which is preliminary data.</text>
</comment>
<evidence type="ECO:0000256" key="3">
    <source>
        <dbReference type="ARBA" id="ARBA00023002"/>
    </source>
</evidence>
<dbReference type="AlphaFoldDB" id="A0AAJ1IDJ4"/>